<comment type="cofactor">
    <cofactor evidence="1">
        <name>[4Fe-4S] cluster</name>
        <dbReference type="ChEBI" id="CHEBI:49883"/>
    </cofactor>
</comment>
<dbReference type="GO" id="GO:0051539">
    <property type="term" value="F:4 iron, 4 sulfur cluster binding"/>
    <property type="evidence" value="ECO:0007669"/>
    <property type="project" value="UniProtKB-KW"/>
</dbReference>
<evidence type="ECO:0000256" key="6">
    <source>
        <dbReference type="ARBA" id="ARBA00023002"/>
    </source>
</evidence>
<dbReference type="PANTHER" id="PTHR43551">
    <property type="entry name" value="FUMARATE REDUCTASE IRON-SULFUR SUBUNIT"/>
    <property type="match status" value="1"/>
</dbReference>
<evidence type="ECO:0000259" key="10">
    <source>
        <dbReference type="Pfam" id="PF02754"/>
    </source>
</evidence>
<evidence type="ECO:0000256" key="5">
    <source>
        <dbReference type="ARBA" id="ARBA00022982"/>
    </source>
</evidence>
<gene>
    <name evidence="11" type="ORF">EPICR_30011</name>
</gene>
<evidence type="ECO:0000256" key="8">
    <source>
        <dbReference type="ARBA" id="ARBA00023014"/>
    </source>
</evidence>
<proteinExistence type="predicted"/>
<reference evidence="11" key="1">
    <citation type="submission" date="2019-01" db="EMBL/GenBank/DDBJ databases">
        <authorList>
            <consortium name="Genoscope - CEA"/>
            <person name="William W."/>
        </authorList>
    </citation>
    <scope>NUCLEOTIDE SEQUENCE</scope>
    <source>
        <strain evidence="11">CR-1</strain>
    </source>
</reference>
<evidence type="ECO:0000256" key="2">
    <source>
        <dbReference type="ARBA" id="ARBA00022448"/>
    </source>
</evidence>
<sequence length="146" mass="16954">MFDLLMEYIKDGRIKLDKTKLDVRAAYHDPCNYGRKSEKRFGHGYYEEPRWIMDQCFENWTDLHPCREHQFCCGGGGGTLVTGHDRERIHYGRKKIDQIKAAGADMIVVPCHSCHGQLNSVKKEHGMDNLQVKYLWEVVADILVLE</sequence>
<accession>A0A484HLE9</accession>
<evidence type="ECO:0000256" key="4">
    <source>
        <dbReference type="ARBA" id="ARBA00022723"/>
    </source>
</evidence>
<keyword evidence="5" id="KW-0249">Electron transport</keyword>
<evidence type="ECO:0000256" key="7">
    <source>
        <dbReference type="ARBA" id="ARBA00023004"/>
    </source>
</evidence>
<dbReference type="GO" id="GO:0008177">
    <property type="term" value="F:succinate dehydrogenase (quinone) activity"/>
    <property type="evidence" value="ECO:0007669"/>
    <property type="project" value="UniProtKB-EC"/>
</dbReference>
<dbReference type="PANTHER" id="PTHR43551:SF2">
    <property type="entry name" value="FUMARATE REDUCTASE IRON-SULFUR SUBUNIT"/>
    <property type="match status" value="1"/>
</dbReference>
<evidence type="ECO:0000256" key="1">
    <source>
        <dbReference type="ARBA" id="ARBA00001966"/>
    </source>
</evidence>
<feature type="domain" description="Cysteine-rich" evidence="10">
    <location>
        <begin position="26"/>
        <end position="118"/>
    </location>
</feature>
<evidence type="ECO:0000256" key="3">
    <source>
        <dbReference type="ARBA" id="ARBA00022485"/>
    </source>
</evidence>
<evidence type="ECO:0000256" key="9">
    <source>
        <dbReference type="ARBA" id="ARBA00049220"/>
    </source>
</evidence>
<dbReference type="Pfam" id="PF02754">
    <property type="entry name" value="CCG"/>
    <property type="match status" value="1"/>
</dbReference>
<keyword evidence="4" id="KW-0479">Metal-binding</keyword>
<keyword evidence="3" id="KW-0004">4Fe-4S</keyword>
<keyword evidence="2" id="KW-0813">Transport</keyword>
<comment type="catalytic activity">
    <reaction evidence="9">
        <text>a quinone + succinate = fumarate + a quinol</text>
        <dbReference type="Rhea" id="RHEA:40523"/>
        <dbReference type="ChEBI" id="CHEBI:24646"/>
        <dbReference type="ChEBI" id="CHEBI:29806"/>
        <dbReference type="ChEBI" id="CHEBI:30031"/>
        <dbReference type="ChEBI" id="CHEBI:132124"/>
        <dbReference type="EC" id="1.3.5.1"/>
    </reaction>
</comment>
<dbReference type="GO" id="GO:0046872">
    <property type="term" value="F:metal ion binding"/>
    <property type="evidence" value="ECO:0007669"/>
    <property type="project" value="UniProtKB-KW"/>
</dbReference>
<dbReference type="EMBL" id="CAACVI010000023">
    <property type="protein sequence ID" value="VEN74081.1"/>
    <property type="molecule type" value="Genomic_DNA"/>
</dbReference>
<dbReference type="InterPro" id="IPR004017">
    <property type="entry name" value="Cys_rich_dom"/>
</dbReference>
<evidence type="ECO:0000313" key="11">
    <source>
        <dbReference type="EMBL" id="VEN74081.1"/>
    </source>
</evidence>
<keyword evidence="7" id="KW-0408">Iron</keyword>
<keyword evidence="8" id="KW-0411">Iron-sulfur</keyword>
<name>A0A484HLE9_9BACT</name>
<dbReference type="AlphaFoldDB" id="A0A484HLE9"/>
<protein>
    <recommendedName>
        <fullName evidence="10">Cysteine-rich domain-containing protein</fullName>
    </recommendedName>
</protein>
<organism evidence="11">
    <name type="scientific">uncultured Desulfobacteraceae bacterium</name>
    <dbReference type="NCBI Taxonomy" id="218296"/>
    <lineage>
        <taxon>Bacteria</taxon>
        <taxon>Pseudomonadati</taxon>
        <taxon>Thermodesulfobacteriota</taxon>
        <taxon>Desulfobacteria</taxon>
        <taxon>Desulfobacterales</taxon>
        <taxon>Desulfobacteraceae</taxon>
        <taxon>environmental samples</taxon>
    </lineage>
</organism>
<keyword evidence="6" id="KW-0560">Oxidoreductase</keyword>